<keyword evidence="6" id="KW-0227">DNA damage</keyword>
<dbReference type="InterPro" id="IPR036388">
    <property type="entry name" value="WH-like_DNA-bd_sf"/>
</dbReference>
<dbReference type="NCBIfam" id="TIGR00589">
    <property type="entry name" value="ogt"/>
    <property type="match status" value="1"/>
</dbReference>
<reference evidence="10 11" key="1">
    <citation type="journal article" date="2016" name="Nat. Commun.">
        <title>Thousands of microbial genomes shed light on interconnected biogeochemical processes in an aquifer system.</title>
        <authorList>
            <person name="Anantharaman K."/>
            <person name="Brown C.T."/>
            <person name="Hug L.A."/>
            <person name="Sharon I."/>
            <person name="Castelle C.J."/>
            <person name="Probst A.J."/>
            <person name="Thomas B.C."/>
            <person name="Singh A."/>
            <person name="Wilkins M.J."/>
            <person name="Karaoz U."/>
            <person name="Brodie E.L."/>
            <person name="Williams K.H."/>
            <person name="Hubbard S.S."/>
            <person name="Banfield J.F."/>
        </authorList>
    </citation>
    <scope>NUCLEOTIDE SEQUENCE [LARGE SCALE GENOMIC DNA]</scope>
</reference>
<feature type="domain" description="Methylated-DNA-[protein]-cysteine S-methyltransferase DNA binding" evidence="9">
    <location>
        <begin position="3"/>
        <end position="81"/>
    </location>
</feature>
<dbReference type="Gene3D" id="1.10.10.10">
    <property type="entry name" value="Winged helix-like DNA-binding domain superfamily/Winged helix DNA-binding domain"/>
    <property type="match status" value="1"/>
</dbReference>
<evidence type="ECO:0000256" key="4">
    <source>
        <dbReference type="ARBA" id="ARBA00022603"/>
    </source>
</evidence>
<dbReference type="PANTHER" id="PTHR10815">
    <property type="entry name" value="METHYLATED-DNA--PROTEIN-CYSTEINE METHYLTRANSFERASE"/>
    <property type="match status" value="1"/>
</dbReference>
<protein>
    <recommendedName>
        <fullName evidence="3">methylated-DNA--[protein]-cysteine S-methyltransferase</fullName>
        <ecNumber evidence="3">2.1.1.63</ecNumber>
    </recommendedName>
</protein>
<dbReference type="CDD" id="cd06445">
    <property type="entry name" value="ATase"/>
    <property type="match status" value="1"/>
</dbReference>
<dbReference type="PANTHER" id="PTHR10815:SF13">
    <property type="entry name" value="METHYLATED-DNA--PROTEIN-CYSTEINE METHYLTRANSFERASE"/>
    <property type="match status" value="1"/>
</dbReference>
<dbReference type="GO" id="GO:0006281">
    <property type="term" value="P:DNA repair"/>
    <property type="evidence" value="ECO:0007669"/>
    <property type="project" value="UniProtKB-KW"/>
</dbReference>
<gene>
    <name evidence="10" type="ORF">A2290_04580</name>
</gene>
<proteinExistence type="inferred from homology"/>
<evidence type="ECO:0000256" key="5">
    <source>
        <dbReference type="ARBA" id="ARBA00022679"/>
    </source>
</evidence>
<evidence type="ECO:0000313" key="11">
    <source>
        <dbReference type="Proteomes" id="UP000177905"/>
    </source>
</evidence>
<evidence type="ECO:0000256" key="3">
    <source>
        <dbReference type="ARBA" id="ARBA00011918"/>
    </source>
</evidence>
<dbReference type="EC" id="2.1.1.63" evidence="3"/>
<evidence type="ECO:0000256" key="8">
    <source>
        <dbReference type="ARBA" id="ARBA00049348"/>
    </source>
</evidence>
<dbReference type="InterPro" id="IPR014048">
    <property type="entry name" value="MethylDNA_cys_MeTrfase_DNA-bd"/>
</dbReference>
<dbReference type="InterPro" id="IPR001497">
    <property type="entry name" value="MethylDNA_cys_MeTrfase_AS"/>
</dbReference>
<dbReference type="InterPro" id="IPR036217">
    <property type="entry name" value="MethylDNA_cys_MeTrfase_DNAb"/>
</dbReference>
<sequence length="84" mass="9509">MTKFQQKVYETVKKIPKGETRSYEWVAIQIGNPKSARAVGNALNKNRSKEIPCHRVIRKDGTIGGFASGRSAKREILKKEGYRC</sequence>
<comment type="caution">
    <text evidence="10">The sequence shown here is derived from an EMBL/GenBank/DDBJ whole genome shotgun (WGS) entry which is preliminary data.</text>
</comment>
<evidence type="ECO:0000256" key="6">
    <source>
        <dbReference type="ARBA" id="ARBA00022763"/>
    </source>
</evidence>
<dbReference type="Proteomes" id="UP000177905">
    <property type="component" value="Unassembled WGS sequence"/>
</dbReference>
<dbReference type="AlphaFoldDB" id="A0A1F4S7F2"/>
<dbReference type="SUPFAM" id="SSF46767">
    <property type="entry name" value="Methylated DNA-protein cysteine methyltransferase, C-terminal domain"/>
    <property type="match status" value="1"/>
</dbReference>
<dbReference type="Pfam" id="PF01035">
    <property type="entry name" value="DNA_binding_1"/>
    <property type="match status" value="1"/>
</dbReference>
<comment type="similarity">
    <text evidence="2">Belongs to the MGMT family.</text>
</comment>
<dbReference type="EMBL" id="MEUA01000010">
    <property type="protein sequence ID" value="OGC16352.1"/>
    <property type="molecule type" value="Genomic_DNA"/>
</dbReference>
<keyword evidence="4" id="KW-0489">Methyltransferase</keyword>
<dbReference type="FunFam" id="1.10.10.10:FF:000214">
    <property type="entry name" value="Methylated-DNA--protein-cysteine methyltransferase"/>
    <property type="match status" value="1"/>
</dbReference>
<keyword evidence="5" id="KW-0808">Transferase</keyword>
<comment type="catalytic activity">
    <reaction evidence="8">
        <text>a 6-O-methyl-2'-deoxyguanosine in DNA + L-cysteinyl-[protein] = S-methyl-L-cysteinyl-[protein] + a 2'-deoxyguanosine in DNA</text>
        <dbReference type="Rhea" id="RHEA:24000"/>
        <dbReference type="Rhea" id="RHEA-COMP:10131"/>
        <dbReference type="Rhea" id="RHEA-COMP:10132"/>
        <dbReference type="Rhea" id="RHEA-COMP:11367"/>
        <dbReference type="Rhea" id="RHEA-COMP:11368"/>
        <dbReference type="ChEBI" id="CHEBI:29950"/>
        <dbReference type="ChEBI" id="CHEBI:82612"/>
        <dbReference type="ChEBI" id="CHEBI:85445"/>
        <dbReference type="ChEBI" id="CHEBI:85448"/>
        <dbReference type="EC" id="2.1.1.63"/>
    </reaction>
</comment>
<evidence type="ECO:0000256" key="7">
    <source>
        <dbReference type="ARBA" id="ARBA00023204"/>
    </source>
</evidence>
<name>A0A1F4S7F2_UNCSA</name>
<dbReference type="GO" id="GO:0032259">
    <property type="term" value="P:methylation"/>
    <property type="evidence" value="ECO:0007669"/>
    <property type="project" value="UniProtKB-KW"/>
</dbReference>
<evidence type="ECO:0000256" key="1">
    <source>
        <dbReference type="ARBA" id="ARBA00001286"/>
    </source>
</evidence>
<keyword evidence="7" id="KW-0234">DNA repair</keyword>
<accession>A0A1F4S7F2</accession>
<dbReference type="PROSITE" id="PS00374">
    <property type="entry name" value="MGMT"/>
    <property type="match status" value="1"/>
</dbReference>
<evidence type="ECO:0000256" key="2">
    <source>
        <dbReference type="ARBA" id="ARBA00008711"/>
    </source>
</evidence>
<organism evidence="10 11">
    <name type="scientific">candidate division WOR-1 bacterium RIFOXYB2_FULL_36_35</name>
    <dbReference type="NCBI Taxonomy" id="1802578"/>
    <lineage>
        <taxon>Bacteria</taxon>
        <taxon>Bacillati</taxon>
        <taxon>Saganbacteria</taxon>
    </lineage>
</organism>
<evidence type="ECO:0000313" key="10">
    <source>
        <dbReference type="EMBL" id="OGC16352.1"/>
    </source>
</evidence>
<dbReference type="GO" id="GO:0003908">
    <property type="term" value="F:methylated-DNA-[protein]-cysteine S-methyltransferase activity"/>
    <property type="evidence" value="ECO:0007669"/>
    <property type="project" value="UniProtKB-EC"/>
</dbReference>
<comment type="catalytic activity">
    <reaction evidence="1">
        <text>a 4-O-methyl-thymidine in DNA + L-cysteinyl-[protein] = a thymidine in DNA + S-methyl-L-cysteinyl-[protein]</text>
        <dbReference type="Rhea" id="RHEA:53428"/>
        <dbReference type="Rhea" id="RHEA-COMP:10131"/>
        <dbReference type="Rhea" id="RHEA-COMP:10132"/>
        <dbReference type="Rhea" id="RHEA-COMP:13555"/>
        <dbReference type="Rhea" id="RHEA-COMP:13556"/>
        <dbReference type="ChEBI" id="CHEBI:29950"/>
        <dbReference type="ChEBI" id="CHEBI:82612"/>
        <dbReference type="ChEBI" id="CHEBI:137386"/>
        <dbReference type="ChEBI" id="CHEBI:137387"/>
        <dbReference type="EC" id="2.1.1.63"/>
    </reaction>
</comment>
<evidence type="ECO:0000259" key="9">
    <source>
        <dbReference type="Pfam" id="PF01035"/>
    </source>
</evidence>